<reference evidence="1" key="1">
    <citation type="submission" date="2021-02" db="EMBL/GenBank/DDBJ databases">
        <title>Genomic Encyclopedia of Type Strains, Phase IV (KMG-V): Genome sequencing to study the core and pangenomes of soil and plant-associated prokaryotes.</title>
        <authorList>
            <person name="Whitman W."/>
        </authorList>
    </citation>
    <scope>NUCLEOTIDE SEQUENCE</scope>
    <source>
        <strain evidence="1">USDA 406</strain>
    </source>
</reference>
<dbReference type="EMBL" id="JAFICZ010000001">
    <property type="protein sequence ID" value="MBP1293472.1"/>
    <property type="molecule type" value="Genomic_DNA"/>
</dbReference>
<comment type="caution">
    <text evidence="1">The sequence shown here is derived from an EMBL/GenBank/DDBJ whole genome shotgun (WGS) entry which is preliminary data.</text>
</comment>
<protein>
    <submittedName>
        <fullName evidence="1">Uncharacterized protein</fullName>
    </submittedName>
</protein>
<evidence type="ECO:0000313" key="2">
    <source>
        <dbReference type="Proteomes" id="UP000673383"/>
    </source>
</evidence>
<sequence length="45" mass="4506">MAMPSPTSYTISAAVCTIAVSATAFIRFTGMTAPDPTGQILPGGC</sequence>
<dbReference type="AlphaFoldDB" id="A0A8I1Y689"/>
<dbReference type="Proteomes" id="UP000673383">
    <property type="component" value="Unassembled WGS sequence"/>
</dbReference>
<organism evidence="1 2">
    <name type="scientific">Bradyrhizobium elkanii</name>
    <dbReference type="NCBI Taxonomy" id="29448"/>
    <lineage>
        <taxon>Bacteria</taxon>
        <taxon>Pseudomonadati</taxon>
        <taxon>Pseudomonadota</taxon>
        <taxon>Alphaproteobacteria</taxon>
        <taxon>Hyphomicrobiales</taxon>
        <taxon>Nitrobacteraceae</taxon>
        <taxon>Bradyrhizobium</taxon>
    </lineage>
</organism>
<gene>
    <name evidence="1" type="ORF">JOH49_003225</name>
</gene>
<accession>A0A8I1Y689</accession>
<dbReference type="RefSeq" id="WP_155258729.1">
    <property type="nucleotide sequence ID" value="NZ_CP126003.1"/>
</dbReference>
<proteinExistence type="predicted"/>
<name>A0A8I1Y689_BRAEL</name>
<evidence type="ECO:0000313" key="1">
    <source>
        <dbReference type="EMBL" id="MBP1293472.1"/>
    </source>
</evidence>